<gene>
    <name evidence="3" type="ORF">J5Y10_21705</name>
</gene>
<dbReference type="CDD" id="cd07012">
    <property type="entry name" value="PBP2_Bug_TTT"/>
    <property type="match status" value="1"/>
</dbReference>
<dbReference type="PANTHER" id="PTHR42928">
    <property type="entry name" value="TRICARBOXYLATE-BINDING PROTEIN"/>
    <property type="match status" value="1"/>
</dbReference>
<dbReference type="EMBL" id="JAGIZA010000017">
    <property type="protein sequence ID" value="MBP0495415.1"/>
    <property type="molecule type" value="Genomic_DNA"/>
</dbReference>
<dbReference type="RefSeq" id="WP_209376215.1">
    <property type="nucleotide sequence ID" value="NZ_JAGIZA010000017.1"/>
</dbReference>
<evidence type="ECO:0000313" key="3">
    <source>
        <dbReference type="EMBL" id="MBP0495415.1"/>
    </source>
</evidence>
<accession>A0A940S7Z4</accession>
<dbReference type="PANTHER" id="PTHR42928:SF5">
    <property type="entry name" value="BLR1237 PROTEIN"/>
    <property type="match status" value="1"/>
</dbReference>
<name>A0A940S7Z4_9PROT</name>
<feature type="chain" id="PRO_5036839821" evidence="2">
    <location>
        <begin position="28"/>
        <end position="324"/>
    </location>
</feature>
<comment type="similarity">
    <text evidence="1">Belongs to the UPF0065 (bug) family.</text>
</comment>
<reference evidence="3" key="1">
    <citation type="submission" date="2021-03" db="EMBL/GenBank/DDBJ databases">
        <authorList>
            <person name="So Y."/>
        </authorList>
    </citation>
    <scope>NUCLEOTIDE SEQUENCE</scope>
    <source>
        <strain evidence="3">SG15</strain>
    </source>
</reference>
<dbReference type="Proteomes" id="UP000677537">
    <property type="component" value="Unassembled WGS sequence"/>
</dbReference>
<evidence type="ECO:0000256" key="2">
    <source>
        <dbReference type="SAM" id="SignalP"/>
    </source>
</evidence>
<dbReference type="InterPro" id="IPR042100">
    <property type="entry name" value="Bug_dom1"/>
</dbReference>
<dbReference type="Gene3D" id="3.40.190.150">
    <property type="entry name" value="Bordetella uptake gene, domain 1"/>
    <property type="match status" value="1"/>
</dbReference>
<sequence>MRCIRRAAMAVAVVSAAWPGCLGMAVAQPTASYPDRPVQVVVSWQAGGVVDTIGRALAQAMSDLSEGRFVVVNRDGASGIVGAQAVASAKPDGLTIGFGPITPITTAAHTVHGVPFDVESFEYVCRVFENVLAVVVAEGSPFHSMADLLAAIRARPDTMTYGHFGTNSLGHLSFANIVRGLSLRVTDVPFRGETPIYPEMLSGRLDFGMGTVGGARGKPVRLLAVFGDERSVAAPGVPSTRELGLPTLQPVLAGITVPRGTPAAITARLDELCRKGTEEASFRAVMGRLGEPILYSGREAFTSQARRDNAEKVEVVRSLGLAPQ</sequence>
<feature type="signal peptide" evidence="2">
    <location>
        <begin position="1"/>
        <end position="27"/>
    </location>
</feature>
<dbReference type="InterPro" id="IPR005064">
    <property type="entry name" value="BUG"/>
</dbReference>
<organism evidence="3 4">
    <name type="scientific">Roseomonas indoligenes</name>
    <dbReference type="NCBI Taxonomy" id="2820811"/>
    <lineage>
        <taxon>Bacteria</taxon>
        <taxon>Pseudomonadati</taxon>
        <taxon>Pseudomonadota</taxon>
        <taxon>Alphaproteobacteria</taxon>
        <taxon>Acetobacterales</taxon>
        <taxon>Roseomonadaceae</taxon>
        <taxon>Roseomonas</taxon>
    </lineage>
</organism>
<keyword evidence="4" id="KW-1185">Reference proteome</keyword>
<dbReference type="Pfam" id="PF03401">
    <property type="entry name" value="TctC"/>
    <property type="match status" value="1"/>
</dbReference>
<dbReference type="PIRSF" id="PIRSF017082">
    <property type="entry name" value="YflP"/>
    <property type="match status" value="1"/>
</dbReference>
<evidence type="ECO:0000256" key="1">
    <source>
        <dbReference type="ARBA" id="ARBA00006987"/>
    </source>
</evidence>
<evidence type="ECO:0000313" key="4">
    <source>
        <dbReference type="Proteomes" id="UP000677537"/>
    </source>
</evidence>
<dbReference type="Gene3D" id="3.40.190.10">
    <property type="entry name" value="Periplasmic binding protein-like II"/>
    <property type="match status" value="1"/>
</dbReference>
<proteinExistence type="inferred from homology"/>
<keyword evidence="2" id="KW-0732">Signal</keyword>
<comment type="caution">
    <text evidence="3">The sequence shown here is derived from an EMBL/GenBank/DDBJ whole genome shotgun (WGS) entry which is preliminary data.</text>
</comment>
<dbReference type="AlphaFoldDB" id="A0A940S7Z4"/>
<protein>
    <submittedName>
        <fullName evidence="3">Tripartite tricarboxylate transporter substrate binding protein</fullName>
    </submittedName>
</protein>